<evidence type="ECO:0000256" key="1">
    <source>
        <dbReference type="SAM" id="MobiDB-lite"/>
    </source>
</evidence>
<feature type="region of interest" description="Disordered" evidence="1">
    <location>
        <begin position="22"/>
        <end position="43"/>
    </location>
</feature>
<dbReference type="Proteomes" id="UP000078368">
    <property type="component" value="Unassembled WGS sequence"/>
</dbReference>
<sequence length="60" mass="6313">MSTSACFGELLVGWADVELTERNGTARDEDASPPPLTNGAGRRADAVFPLGALPRWRGGV</sequence>
<keyword evidence="3" id="KW-1185">Reference proteome</keyword>
<comment type="caution">
    <text evidence="2">The sequence shown here is derived from an EMBL/GenBank/DDBJ whole genome shotgun (WGS) entry which is preliminary data.</text>
</comment>
<evidence type="ECO:0000313" key="2">
    <source>
        <dbReference type="EMBL" id="OAP85683.1"/>
    </source>
</evidence>
<dbReference type="EMBL" id="LVZK01000001">
    <property type="protein sequence ID" value="OAP85683.1"/>
    <property type="molecule type" value="Genomic_DNA"/>
</dbReference>
<protein>
    <submittedName>
        <fullName evidence="2">Uncharacterized protein</fullName>
    </submittedName>
</protein>
<accession>A0A179B379</accession>
<gene>
    <name evidence="2" type="ORF">A4H34_00280</name>
</gene>
<dbReference type="STRING" id="1823756.A4H34_00280"/>
<reference evidence="2 3" key="1">
    <citation type="submission" date="2016-04" db="EMBL/GenBank/DDBJ databases">
        <title>Peptidophaga gingivicola gen. nov., sp. nov., isolated from human subgingival plaque.</title>
        <authorList>
            <person name="Beall C.J."/>
            <person name="Mokrzan E.M."/>
            <person name="Griffen A.L."/>
            <person name="Leys E.J."/>
        </authorList>
    </citation>
    <scope>NUCLEOTIDE SEQUENCE [LARGE SCALE GENOMIC DNA]</scope>
    <source>
        <strain evidence="2 3">BA112</strain>
    </source>
</reference>
<proteinExistence type="predicted"/>
<evidence type="ECO:0000313" key="3">
    <source>
        <dbReference type="Proteomes" id="UP000078368"/>
    </source>
</evidence>
<organism evidence="2 3">
    <name type="scientific">Peptidiphaga gingivicola</name>
    <dbReference type="NCBI Taxonomy" id="2741497"/>
    <lineage>
        <taxon>Bacteria</taxon>
        <taxon>Bacillati</taxon>
        <taxon>Actinomycetota</taxon>
        <taxon>Actinomycetes</taxon>
        <taxon>Actinomycetales</taxon>
        <taxon>Actinomycetaceae</taxon>
        <taxon>Peptidiphaga</taxon>
    </lineage>
</organism>
<dbReference type="AlphaFoldDB" id="A0A179B379"/>
<name>A0A179B379_9ACTO</name>